<sequence>MTLEQLRIFVAVAEREHLTRAAEDLRLTPSAVSSAIRVLEGRYGATLFHRVGRRIEMTEGGREFLPEARATLASAKAAELALSELGGGLRGSLTLQASQTIASYWVAPFLARYHDVHPTIDLRLEIGNTQSVTQAVLEGAAEIGFIEGAIDEPALHVQTVAHDRLIVVVAPGHPWSDGRVVRAYDIATACWIMREAGSGTRSAFEEALKAWGVDPSALEVALVLPSNEAVRSAVRSGPYVTVMSELVAGPDLQAGRLVRIAFDIPPRAFRMLRHKERYFTKAAKMLEMVITQSGG</sequence>
<dbReference type="Proteomes" id="UP001156882">
    <property type="component" value="Unassembled WGS sequence"/>
</dbReference>
<dbReference type="InterPro" id="IPR036388">
    <property type="entry name" value="WH-like_DNA-bd_sf"/>
</dbReference>
<dbReference type="CDD" id="cd08420">
    <property type="entry name" value="PBP2_CysL_like"/>
    <property type="match status" value="1"/>
</dbReference>
<reference evidence="7" key="1">
    <citation type="journal article" date="2019" name="Int. J. Syst. Evol. Microbiol.">
        <title>The Global Catalogue of Microorganisms (GCM) 10K type strain sequencing project: providing services to taxonomists for standard genome sequencing and annotation.</title>
        <authorList>
            <consortium name="The Broad Institute Genomics Platform"/>
            <consortium name="The Broad Institute Genome Sequencing Center for Infectious Disease"/>
            <person name="Wu L."/>
            <person name="Ma J."/>
        </authorList>
    </citation>
    <scope>NUCLEOTIDE SEQUENCE [LARGE SCALE GENOMIC DNA]</scope>
    <source>
        <strain evidence="7">NBRC 101365</strain>
    </source>
</reference>
<dbReference type="InterPro" id="IPR036390">
    <property type="entry name" value="WH_DNA-bd_sf"/>
</dbReference>
<evidence type="ECO:0000259" key="5">
    <source>
        <dbReference type="PROSITE" id="PS50931"/>
    </source>
</evidence>
<gene>
    <name evidence="6" type="ORF">GCM10007874_06070</name>
</gene>
<evidence type="ECO:0000313" key="6">
    <source>
        <dbReference type="EMBL" id="GLS17592.1"/>
    </source>
</evidence>
<comment type="similarity">
    <text evidence="1">Belongs to the LysR transcriptional regulatory family.</text>
</comment>
<keyword evidence="7" id="KW-1185">Reference proteome</keyword>
<dbReference type="InterPro" id="IPR005119">
    <property type="entry name" value="LysR_subst-bd"/>
</dbReference>
<dbReference type="PROSITE" id="PS50931">
    <property type="entry name" value="HTH_LYSR"/>
    <property type="match status" value="1"/>
</dbReference>
<dbReference type="Pfam" id="PF00126">
    <property type="entry name" value="HTH_1"/>
    <property type="match status" value="1"/>
</dbReference>
<comment type="caution">
    <text evidence="6">The sequence shown here is derived from an EMBL/GenBank/DDBJ whole genome shotgun (WGS) entry which is preliminary data.</text>
</comment>
<dbReference type="Pfam" id="PF03466">
    <property type="entry name" value="LysR_substrate"/>
    <property type="match status" value="1"/>
</dbReference>
<keyword evidence="3" id="KW-0238">DNA-binding</keyword>
<dbReference type="Gene3D" id="3.40.190.290">
    <property type="match status" value="1"/>
</dbReference>
<dbReference type="EMBL" id="BSPC01000005">
    <property type="protein sequence ID" value="GLS17592.1"/>
    <property type="molecule type" value="Genomic_DNA"/>
</dbReference>
<dbReference type="Gene3D" id="1.10.10.10">
    <property type="entry name" value="Winged helix-like DNA-binding domain superfamily/Winged helix DNA-binding domain"/>
    <property type="match status" value="1"/>
</dbReference>
<dbReference type="PANTHER" id="PTHR30126">
    <property type="entry name" value="HTH-TYPE TRANSCRIPTIONAL REGULATOR"/>
    <property type="match status" value="1"/>
</dbReference>
<dbReference type="PANTHER" id="PTHR30126:SF39">
    <property type="entry name" value="HTH-TYPE TRANSCRIPTIONAL REGULATOR CYSL"/>
    <property type="match status" value="1"/>
</dbReference>
<dbReference type="SUPFAM" id="SSF46785">
    <property type="entry name" value="Winged helix' DNA-binding domain"/>
    <property type="match status" value="1"/>
</dbReference>
<protein>
    <submittedName>
        <fullName evidence="6">LysR family transcriptional regulator</fullName>
    </submittedName>
</protein>
<organism evidence="6 7">
    <name type="scientific">Labrys miyagiensis</name>
    <dbReference type="NCBI Taxonomy" id="346912"/>
    <lineage>
        <taxon>Bacteria</taxon>
        <taxon>Pseudomonadati</taxon>
        <taxon>Pseudomonadota</taxon>
        <taxon>Alphaproteobacteria</taxon>
        <taxon>Hyphomicrobiales</taxon>
        <taxon>Xanthobacteraceae</taxon>
        <taxon>Labrys</taxon>
    </lineage>
</organism>
<dbReference type="SUPFAM" id="SSF53850">
    <property type="entry name" value="Periplasmic binding protein-like II"/>
    <property type="match status" value="1"/>
</dbReference>
<evidence type="ECO:0000256" key="4">
    <source>
        <dbReference type="ARBA" id="ARBA00023163"/>
    </source>
</evidence>
<evidence type="ECO:0000256" key="2">
    <source>
        <dbReference type="ARBA" id="ARBA00023015"/>
    </source>
</evidence>
<keyword evidence="2" id="KW-0805">Transcription regulation</keyword>
<accession>A0ABQ6CH54</accession>
<feature type="domain" description="HTH lysR-type" evidence="5">
    <location>
        <begin position="1"/>
        <end position="58"/>
    </location>
</feature>
<dbReference type="RefSeq" id="WP_284310404.1">
    <property type="nucleotide sequence ID" value="NZ_BSPC01000005.1"/>
</dbReference>
<dbReference type="InterPro" id="IPR000847">
    <property type="entry name" value="LysR_HTH_N"/>
</dbReference>
<evidence type="ECO:0000313" key="7">
    <source>
        <dbReference type="Proteomes" id="UP001156882"/>
    </source>
</evidence>
<evidence type="ECO:0000256" key="3">
    <source>
        <dbReference type="ARBA" id="ARBA00023125"/>
    </source>
</evidence>
<evidence type="ECO:0000256" key="1">
    <source>
        <dbReference type="ARBA" id="ARBA00009437"/>
    </source>
</evidence>
<keyword evidence="4" id="KW-0804">Transcription</keyword>
<proteinExistence type="inferred from homology"/>
<name>A0ABQ6CH54_9HYPH</name>